<dbReference type="STRING" id="4533.J3NA89"/>
<dbReference type="eggNOG" id="KOG4658">
    <property type="taxonomic scope" value="Eukaryota"/>
</dbReference>
<name>J3NA89_ORYBR</name>
<keyword evidence="3" id="KW-1185">Reference proteome</keyword>
<evidence type="ECO:0000313" key="2">
    <source>
        <dbReference type="EnsemblPlants" id="OB11G27250.1"/>
    </source>
</evidence>
<dbReference type="Pfam" id="PF25019">
    <property type="entry name" value="LRR_R13L1-DRL21"/>
    <property type="match status" value="1"/>
</dbReference>
<dbReference type="PANTHER" id="PTHR47186">
    <property type="entry name" value="LEUCINE-RICH REPEAT-CONTAINING PROTEIN 57"/>
    <property type="match status" value="1"/>
</dbReference>
<dbReference type="Gene3D" id="3.80.10.10">
    <property type="entry name" value="Ribonuclease Inhibitor"/>
    <property type="match status" value="1"/>
</dbReference>
<dbReference type="PANTHER" id="PTHR47186:SF3">
    <property type="entry name" value="OS09G0267800 PROTEIN"/>
    <property type="match status" value="1"/>
</dbReference>
<feature type="domain" description="R13L1/DRL21-like LRR repeat region" evidence="1">
    <location>
        <begin position="66"/>
        <end position="192"/>
    </location>
</feature>
<evidence type="ECO:0000259" key="1">
    <source>
        <dbReference type="Pfam" id="PF25019"/>
    </source>
</evidence>
<dbReference type="InterPro" id="IPR056789">
    <property type="entry name" value="LRR_R13L1-DRL21"/>
</dbReference>
<sequence>MEVLDVGYSQWGKVAFSSGEDTTNLINLRVVPYDSELDFPFIGRMESLQTLHKFTVKKEKGHELFQLKKLNKVRHVLKIDGLENVLTKEDAQQAELHEKACIRGLILTWSPSGDMSLQEQDLQSEVIQALGPPTHLQILAIEGYKGSSYPSWMTGDGPEVLMCLRDLLLIDCTELASIPEHSVLFKYLHALEAIRCNWRCFPDNMEHLNSLVKLGIQSCNEILSLPTLPQSLKKLKIKECEQLESLPTIPVSSEIGNTTLQSNFITSDSAPVSRETDNRGMRYT</sequence>
<dbReference type="AlphaFoldDB" id="J3NA89"/>
<evidence type="ECO:0000313" key="3">
    <source>
        <dbReference type="Proteomes" id="UP000006038"/>
    </source>
</evidence>
<dbReference type="Gramene" id="OB11G27250.1">
    <property type="protein sequence ID" value="OB11G27250.1"/>
    <property type="gene ID" value="OB11G27250"/>
</dbReference>
<reference evidence="2" key="1">
    <citation type="journal article" date="2013" name="Nat. Commun.">
        <title>Whole-genome sequencing of Oryza brachyantha reveals mechanisms underlying Oryza genome evolution.</title>
        <authorList>
            <person name="Chen J."/>
            <person name="Huang Q."/>
            <person name="Gao D."/>
            <person name="Wang J."/>
            <person name="Lang Y."/>
            <person name="Liu T."/>
            <person name="Li B."/>
            <person name="Bai Z."/>
            <person name="Luis Goicoechea J."/>
            <person name="Liang C."/>
            <person name="Chen C."/>
            <person name="Zhang W."/>
            <person name="Sun S."/>
            <person name="Liao Y."/>
            <person name="Zhang X."/>
            <person name="Yang L."/>
            <person name="Song C."/>
            <person name="Wang M."/>
            <person name="Shi J."/>
            <person name="Liu G."/>
            <person name="Liu J."/>
            <person name="Zhou H."/>
            <person name="Zhou W."/>
            <person name="Yu Q."/>
            <person name="An N."/>
            <person name="Chen Y."/>
            <person name="Cai Q."/>
            <person name="Wang B."/>
            <person name="Liu B."/>
            <person name="Min J."/>
            <person name="Huang Y."/>
            <person name="Wu H."/>
            <person name="Li Z."/>
            <person name="Zhang Y."/>
            <person name="Yin Y."/>
            <person name="Song W."/>
            <person name="Jiang J."/>
            <person name="Jackson S.A."/>
            <person name="Wing R.A."/>
            <person name="Wang J."/>
            <person name="Chen M."/>
        </authorList>
    </citation>
    <scope>NUCLEOTIDE SEQUENCE [LARGE SCALE GENOMIC DNA]</scope>
    <source>
        <strain evidence="2">cv. IRGC 101232</strain>
    </source>
</reference>
<dbReference type="OMA" id="HEKACIR"/>
<organism evidence="2">
    <name type="scientific">Oryza brachyantha</name>
    <name type="common">malo sina</name>
    <dbReference type="NCBI Taxonomy" id="4533"/>
    <lineage>
        <taxon>Eukaryota</taxon>
        <taxon>Viridiplantae</taxon>
        <taxon>Streptophyta</taxon>
        <taxon>Embryophyta</taxon>
        <taxon>Tracheophyta</taxon>
        <taxon>Spermatophyta</taxon>
        <taxon>Magnoliopsida</taxon>
        <taxon>Liliopsida</taxon>
        <taxon>Poales</taxon>
        <taxon>Poaceae</taxon>
        <taxon>BOP clade</taxon>
        <taxon>Oryzoideae</taxon>
        <taxon>Oryzeae</taxon>
        <taxon>Oryzinae</taxon>
        <taxon>Oryza</taxon>
    </lineage>
</organism>
<reference evidence="2" key="2">
    <citation type="submission" date="2013-04" db="UniProtKB">
        <authorList>
            <consortium name="EnsemblPlants"/>
        </authorList>
    </citation>
    <scope>IDENTIFICATION</scope>
</reference>
<dbReference type="InterPro" id="IPR032675">
    <property type="entry name" value="LRR_dom_sf"/>
</dbReference>
<proteinExistence type="predicted"/>
<dbReference type="Proteomes" id="UP000006038">
    <property type="component" value="Chromosome 11"/>
</dbReference>
<dbReference type="HOGENOM" id="CLU_981316_0_0_1"/>
<dbReference type="SUPFAM" id="SSF52058">
    <property type="entry name" value="L domain-like"/>
    <property type="match status" value="1"/>
</dbReference>
<protein>
    <recommendedName>
        <fullName evidence="1">R13L1/DRL21-like LRR repeat region domain-containing protein</fullName>
    </recommendedName>
</protein>
<dbReference type="EnsemblPlants" id="OB11G27250.1">
    <property type="protein sequence ID" value="OB11G27250.1"/>
    <property type="gene ID" value="OB11G27250"/>
</dbReference>
<accession>J3NA89</accession>